<sequence>MPKRRSKSARRQQHRLGPGFLIKVQSAAARLPYRHLASGGAASWCRLAASRRAAVSMELLRPLTRKTERHQQRRNSTQANPSSQPEHYTIMGILQPRALAARLEQQQVGIQAYTVQGVAGSGARPPAAGLGLALPGPIPRAAGGLHDCQIARQPCCRCSTFCPWTRPRLSPRRACTAGGRRRCCSRLTAEAPGGAGWCTSRSIGCRSRATPRATCCCLLPAASRPLLPLLRSPPTAASLALTTVLMERPNGYTRAGTKPEVGSA</sequence>
<organism evidence="2 3">
    <name type="scientific">Panicum virgatum</name>
    <name type="common">Blackwell switchgrass</name>
    <dbReference type="NCBI Taxonomy" id="38727"/>
    <lineage>
        <taxon>Eukaryota</taxon>
        <taxon>Viridiplantae</taxon>
        <taxon>Streptophyta</taxon>
        <taxon>Embryophyta</taxon>
        <taxon>Tracheophyta</taxon>
        <taxon>Spermatophyta</taxon>
        <taxon>Magnoliopsida</taxon>
        <taxon>Liliopsida</taxon>
        <taxon>Poales</taxon>
        <taxon>Poaceae</taxon>
        <taxon>PACMAD clade</taxon>
        <taxon>Panicoideae</taxon>
        <taxon>Panicodae</taxon>
        <taxon>Paniceae</taxon>
        <taxon>Panicinae</taxon>
        <taxon>Panicum</taxon>
        <taxon>Panicum sect. Hiantes</taxon>
    </lineage>
</organism>
<comment type="caution">
    <text evidence="2">The sequence shown here is derived from an EMBL/GenBank/DDBJ whole genome shotgun (WGS) entry which is preliminary data.</text>
</comment>
<protein>
    <submittedName>
        <fullName evidence="2">Uncharacterized protein</fullName>
    </submittedName>
</protein>
<proteinExistence type="predicted"/>
<accession>A0A8T0PY33</accession>
<evidence type="ECO:0000313" key="3">
    <source>
        <dbReference type="Proteomes" id="UP000823388"/>
    </source>
</evidence>
<keyword evidence="3" id="KW-1185">Reference proteome</keyword>
<evidence type="ECO:0000256" key="1">
    <source>
        <dbReference type="SAM" id="MobiDB-lite"/>
    </source>
</evidence>
<name>A0A8T0PY33_PANVG</name>
<dbReference type="AlphaFoldDB" id="A0A8T0PY33"/>
<feature type="compositionally biased region" description="Polar residues" evidence="1">
    <location>
        <begin position="74"/>
        <end position="86"/>
    </location>
</feature>
<dbReference type="Proteomes" id="UP000823388">
    <property type="component" value="Chromosome 7N"/>
</dbReference>
<evidence type="ECO:0000313" key="2">
    <source>
        <dbReference type="EMBL" id="KAG2566025.1"/>
    </source>
</evidence>
<reference evidence="2" key="1">
    <citation type="submission" date="2020-05" db="EMBL/GenBank/DDBJ databases">
        <title>WGS assembly of Panicum virgatum.</title>
        <authorList>
            <person name="Lovell J.T."/>
            <person name="Jenkins J."/>
            <person name="Shu S."/>
            <person name="Juenger T.E."/>
            <person name="Schmutz J."/>
        </authorList>
    </citation>
    <scope>NUCLEOTIDE SEQUENCE</scope>
    <source>
        <strain evidence="2">AP13</strain>
    </source>
</reference>
<dbReference type="EMBL" id="CM029050">
    <property type="protein sequence ID" value="KAG2566025.1"/>
    <property type="molecule type" value="Genomic_DNA"/>
</dbReference>
<feature type="region of interest" description="Disordered" evidence="1">
    <location>
        <begin position="63"/>
        <end position="87"/>
    </location>
</feature>
<gene>
    <name evidence="2" type="ORF">PVAP13_7NG130700</name>
</gene>